<sequence length="307" mass="33395">MDLIGKQVSLDVVLQWTEEGFSPWNAATFVGAGVSLSEARKWNAVNIAAPDAVRFICGGITVATASEWLEKTELSAEDVVDFIQKDVSLAQAKDFGRRGIGSHQVTRTDAGLELDLEPWQEEPIDQLPKAIEPGDVHITVWTTAFGGHPVAHDVDFSWDGAHTAEWHEDISGVNGGLSIASSSPARGVLAWPDSKDVLLTYTWSELGLEGHARLVGMAPTNGGCVSDPAQWVRLSDAIVKFVLVDLGSSSDERSVEYLDKARDHIVDIHDASRQYLTTNSAISQIDFGSWLEMQLATGRYKDLHDGD</sequence>
<keyword evidence="2" id="KW-1185">Reference proteome</keyword>
<accession>A0A1X1TTD8</accession>
<reference evidence="1 2" key="1">
    <citation type="submission" date="2016-01" db="EMBL/GenBank/DDBJ databases">
        <title>The new phylogeny of the genus Mycobacterium.</title>
        <authorList>
            <person name="Tarcisio F."/>
            <person name="Conor M."/>
            <person name="Antonella G."/>
            <person name="Elisabetta G."/>
            <person name="Giulia F.S."/>
            <person name="Sara T."/>
            <person name="Anna F."/>
            <person name="Clotilde B."/>
            <person name="Roberto B."/>
            <person name="Veronica D.S."/>
            <person name="Fabio R."/>
            <person name="Monica P."/>
            <person name="Olivier J."/>
            <person name="Enrico T."/>
            <person name="Nicola S."/>
        </authorList>
    </citation>
    <scope>NUCLEOTIDE SEQUENCE [LARGE SCALE GENOMIC DNA]</scope>
    <source>
        <strain evidence="1 2">ATCC 27353</strain>
    </source>
</reference>
<gene>
    <name evidence="1" type="ORF">AWC02_08215</name>
</gene>
<protein>
    <submittedName>
        <fullName evidence="1">Uncharacterized protein</fullName>
    </submittedName>
</protein>
<comment type="caution">
    <text evidence="1">The sequence shown here is derived from an EMBL/GenBank/DDBJ whole genome shotgun (WGS) entry which is preliminary data.</text>
</comment>
<organism evidence="1 2">
    <name type="scientific">Mycolicibacter engbaekii</name>
    <dbReference type="NCBI Taxonomy" id="188915"/>
    <lineage>
        <taxon>Bacteria</taxon>
        <taxon>Bacillati</taxon>
        <taxon>Actinomycetota</taxon>
        <taxon>Actinomycetes</taxon>
        <taxon>Mycobacteriales</taxon>
        <taxon>Mycobacteriaceae</taxon>
        <taxon>Mycolicibacter</taxon>
    </lineage>
</organism>
<proteinExistence type="predicted"/>
<dbReference type="Proteomes" id="UP000193465">
    <property type="component" value="Unassembled WGS sequence"/>
</dbReference>
<dbReference type="AlphaFoldDB" id="A0A1X1TTD8"/>
<evidence type="ECO:0000313" key="1">
    <source>
        <dbReference type="EMBL" id="ORV47816.1"/>
    </source>
</evidence>
<name>A0A1X1TTD8_9MYCO</name>
<evidence type="ECO:0000313" key="2">
    <source>
        <dbReference type="Proteomes" id="UP000193465"/>
    </source>
</evidence>
<dbReference type="EMBL" id="LQOT01000027">
    <property type="protein sequence ID" value="ORV47816.1"/>
    <property type="molecule type" value="Genomic_DNA"/>
</dbReference>